<dbReference type="GO" id="GO:0008270">
    <property type="term" value="F:zinc ion binding"/>
    <property type="evidence" value="ECO:0007669"/>
    <property type="project" value="UniProtKB-KW"/>
</dbReference>
<keyword evidence="2 4" id="KW-0863">Zinc-finger</keyword>
<evidence type="ECO:0000313" key="6">
    <source>
        <dbReference type="EMBL" id="CUF27607.1"/>
    </source>
</evidence>
<dbReference type="OrthoDB" id="426657at2759"/>
<sequence>MFQFLLTLGWYTWGQKDAFTNCVVCNSRHLITFLMNVLLLFFSSKGSMELPKSCSCCVCLEPMVHAVTIVPCHDKLCRACATKIMSGGGGAEQKCPLCRKHIQTVVKDHTFSNAVVEMLELLGKWSTQLQKISQQMSHPSVQRQQPLPTVGNPRIDILVRTYKEIAAHSFSEDALRALVTLMIDEKGFSEEVLVDRLLKPPTSLPPAAAASSTQVLIQTTPPSPLRDNGTRYVSKIIRWQRQFGFIDGAPFDIGNIYLSVSNVVSFDDDDLRLRQPQERVAVSFRVEPSDRFAGQWQAYDAVFLTHATAVGFMPITTGGHFRIQNVFFASPPDPALVYDPAVGIRVIGRLPDWHSARGAEAVVKLRTQGGVVVGDIEIGFHPRDGETLELANQIYPSPPPPASASIVDTRRRFVPIRTTASPPLLENDGTRYVGKLLRWGRGFGFIDGQPFATGKIYLHNSEILHDAECNLDNAADMRSVAVSFRVEESDRHAGQWQAYDAVILRHATAVGFSPMEHNRLVEIENVNVFIDEGTEPMMYDPDVGVRVNGMLNIPPLEPNTEIVFTLRVGDDNRGGGAVGEMVDTFEPRWRDPADDDDDDEEEDYGWQMEYAGGYYSDPNEHLHDYYYGGYGSD</sequence>
<proteinExistence type="predicted"/>
<dbReference type="SUPFAM" id="SSF57850">
    <property type="entry name" value="RING/U-box"/>
    <property type="match status" value="1"/>
</dbReference>
<dbReference type="InterPro" id="IPR013083">
    <property type="entry name" value="Znf_RING/FYVE/PHD"/>
</dbReference>
<keyword evidence="7" id="KW-1185">Reference proteome</keyword>
<organism evidence="6 7">
    <name type="scientific">Bodo saltans</name>
    <name type="common">Flagellated protozoan</name>
    <dbReference type="NCBI Taxonomy" id="75058"/>
    <lineage>
        <taxon>Eukaryota</taxon>
        <taxon>Discoba</taxon>
        <taxon>Euglenozoa</taxon>
        <taxon>Kinetoplastea</taxon>
        <taxon>Metakinetoplastina</taxon>
        <taxon>Eubodonida</taxon>
        <taxon>Bodonidae</taxon>
        <taxon>Bodo</taxon>
    </lineage>
</organism>
<gene>
    <name evidence="6" type="ORF">BSAL_60960</name>
</gene>
<feature type="domain" description="RING-type" evidence="5">
    <location>
        <begin position="56"/>
        <end position="99"/>
    </location>
</feature>
<evidence type="ECO:0000313" key="7">
    <source>
        <dbReference type="Proteomes" id="UP000051952"/>
    </source>
</evidence>
<evidence type="ECO:0000256" key="4">
    <source>
        <dbReference type="PROSITE-ProRule" id="PRU00175"/>
    </source>
</evidence>
<keyword evidence="1" id="KW-0479">Metal-binding</keyword>
<evidence type="ECO:0000256" key="2">
    <source>
        <dbReference type="ARBA" id="ARBA00022771"/>
    </source>
</evidence>
<name>A0A0S4IQI5_BODSA</name>
<dbReference type="InterPro" id="IPR001841">
    <property type="entry name" value="Znf_RING"/>
</dbReference>
<evidence type="ECO:0000259" key="5">
    <source>
        <dbReference type="PROSITE" id="PS50089"/>
    </source>
</evidence>
<protein>
    <submittedName>
        <fullName evidence="6">Zinc finger protein, putative</fullName>
    </submittedName>
</protein>
<dbReference type="VEuPathDB" id="TriTrypDB:BSAL_60960"/>
<evidence type="ECO:0000256" key="3">
    <source>
        <dbReference type="ARBA" id="ARBA00022833"/>
    </source>
</evidence>
<accession>A0A0S4IQI5</accession>
<dbReference type="EMBL" id="CYKH01000283">
    <property type="protein sequence ID" value="CUF27607.1"/>
    <property type="molecule type" value="Genomic_DNA"/>
</dbReference>
<dbReference type="Pfam" id="PF00097">
    <property type="entry name" value="zf-C3HC4"/>
    <property type="match status" value="1"/>
</dbReference>
<keyword evidence="3" id="KW-0862">Zinc</keyword>
<reference evidence="7" key="1">
    <citation type="submission" date="2015-09" db="EMBL/GenBank/DDBJ databases">
        <authorList>
            <consortium name="Pathogen Informatics"/>
        </authorList>
    </citation>
    <scope>NUCLEOTIDE SEQUENCE [LARGE SCALE GENOMIC DNA]</scope>
    <source>
        <strain evidence="7">Lake Konstanz</strain>
    </source>
</reference>
<dbReference type="Gene3D" id="3.30.40.10">
    <property type="entry name" value="Zinc/RING finger domain, C3HC4 (zinc finger)"/>
    <property type="match status" value="1"/>
</dbReference>
<dbReference type="Proteomes" id="UP000051952">
    <property type="component" value="Unassembled WGS sequence"/>
</dbReference>
<dbReference type="PROSITE" id="PS50089">
    <property type="entry name" value="ZF_RING_2"/>
    <property type="match status" value="1"/>
</dbReference>
<evidence type="ECO:0000256" key="1">
    <source>
        <dbReference type="ARBA" id="ARBA00022723"/>
    </source>
</evidence>
<dbReference type="InterPro" id="IPR018957">
    <property type="entry name" value="Znf_C3HC4_RING-type"/>
</dbReference>
<dbReference type="AlphaFoldDB" id="A0A0S4IQI5"/>